<dbReference type="EMBL" id="MN082144">
    <property type="protein sequence ID" value="QFP99057.1"/>
    <property type="molecule type" value="Genomic_DNA"/>
</dbReference>
<geneLocation type="mitochondrion" evidence="3"/>
<evidence type="ECO:0000256" key="2">
    <source>
        <dbReference type="SAM" id="Phobius"/>
    </source>
</evidence>
<keyword evidence="3" id="KW-0689">Ribosomal protein</keyword>
<dbReference type="GO" id="GO:0006412">
    <property type="term" value="P:translation"/>
    <property type="evidence" value="ECO:0007669"/>
    <property type="project" value="InterPro"/>
</dbReference>
<dbReference type="Pfam" id="PF00318">
    <property type="entry name" value="Ribosomal_S2"/>
    <property type="match status" value="1"/>
</dbReference>
<dbReference type="InterPro" id="IPR023591">
    <property type="entry name" value="Ribosomal_uS2_flav_dom_sf"/>
</dbReference>
<comment type="similarity">
    <text evidence="1">Belongs to the universal ribosomal protein uS2 family.</text>
</comment>
<keyword evidence="3" id="KW-0496">Mitochondrion</keyword>
<accession>A0A5P8DJU2</accession>
<organism evidence="3">
    <name type="scientific">Rhizaria sp</name>
    <dbReference type="NCBI Taxonomy" id="2204297"/>
    <lineage>
        <taxon>Eukaryota</taxon>
        <taxon>Sar</taxon>
        <taxon>Rhizaria</taxon>
    </lineage>
</organism>
<dbReference type="GO" id="GO:0005763">
    <property type="term" value="C:mitochondrial small ribosomal subunit"/>
    <property type="evidence" value="ECO:0007669"/>
    <property type="project" value="TreeGrafter"/>
</dbReference>
<dbReference type="InterPro" id="IPR005706">
    <property type="entry name" value="Ribosomal_uS2_bac/mit/plastid"/>
</dbReference>
<dbReference type="PANTHER" id="PTHR12534">
    <property type="entry name" value="30S RIBOSOMAL PROTEIN S2 PROKARYOTIC AND ORGANELLAR"/>
    <property type="match status" value="1"/>
</dbReference>
<dbReference type="GO" id="GO:0003735">
    <property type="term" value="F:structural constituent of ribosome"/>
    <property type="evidence" value="ECO:0007669"/>
    <property type="project" value="InterPro"/>
</dbReference>
<dbReference type="Gene3D" id="3.40.50.10490">
    <property type="entry name" value="Glucose-6-phosphate isomerase like protein, domain 1"/>
    <property type="match status" value="1"/>
</dbReference>
<evidence type="ECO:0000313" key="3">
    <source>
        <dbReference type="EMBL" id="QFP99057.1"/>
    </source>
</evidence>
<protein>
    <submittedName>
        <fullName evidence="3">Ribosomal protein S2</fullName>
    </submittedName>
</protein>
<keyword evidence="3" id="KW-0687">Ribonucleoprotein</keyword>
<sequence>MSIYYKKLINRNILLKFWIFSGNELKNLFPINYKFVSYFYRKKVLLEMNTFISIFKKILPVLNSVINNKAKFLFVGSNYIYSQTVYNTKSNFIGQLIDWNVGIFTNFSWRGFQSFNYLKLNSNPSLIFFLFIPENNFLVLEAKKKKIPTIGLVASGFNSILMDYPIFLNSTYFYNIYIFSKFFFRYIISNII</sequence>
<reference evidence="3" key="1">
    <citation type="submission" date="2019-06" db="EMBL/GenBank/DDBJ databases">
        <authorList>
            <person name="Wideman J.G."/>
            <person name="Richards T.A."/>
        </authorList>
    </citation>
    <scope>NUCLEOTIDE SEQUENCE</scope>
</reference>
<evidence type="ECO:0000256" key="1">
    <source>
        <dbReference type="ARBA" id="ARBA00006242"/>
    </source>
</evidence>
<name>A0A5P8DJU2_9EUKA</name>
<keyword evidence="2" id="KW-1133">Transmembrane helix</keyword>
<dbReference type="AlphaFoldDB" id="A0A5P8DJU2"/>
<dbReference type="PANTHER" id="PTHR12534:SF0">
    <property type="entry name" value="SMALL RIBOSOMAL SUBUNIT PROTEIN US2M"/>
    <property type="match status" value="1"/>
</dbReference>
<proteinExistence type="inferred from homology"/>
<keyword evidence="2" id="KW-0812">Transmembrane</keyword>
<keyword evidence="2" id="KW-0472">Membrane</keyword>
<dbReference type="InterPro" id="IPR001865">
    <property type="entry name" value="Ribosomal_uS2"/>
</dbReference>
<feature type="transmembrane region" description="Helical" evidence="2">
    <location>
        <begin position="172"/>
        <end position="188"/>
    </location>
</feature>
<dbReference type="SUPFAM" id="SSF52313">
    <property type="entry name" value="Ribosomal protein S2"/>
    <property type="match status" value="1"/>
</dbReference>
<gene>
    <name evidence="3" type="primary">rps2</name>
</gene>